<dbReference type="EMBL" id="JQ805139">
    <property type="protein sequence ID" value="AFK83972.1"/>
    <property type="molecule type" value="Genomic_DNA"/>
</dbReference>
<keyword evidence="1" id="KW-0472">Membrane</keyword>
<dbReference type="Proteomes" id="UP000103899">
    <property type="component" value="Segment"/>
</dbReference>
<reference evidence="2 3" key="1">
    <citation type="journal article" date="2012" name="J. Virol.">
        <title>A Novel Bat Herpesvirus Encodes Homologues of Major Histocompatibility Complex Classes I and II, C-Type Lectin, and a Unique Family of Immune-Related Genes.</title>
        <authorList>
            <person name="Zhang H."/>
            <person name="Todd S."/>
            <person name="Tachedjian M."/>
            <person name="Barr J.A."/>
            <person name="Luo M."/>
            <person name="Yu M."/>
            <person name="Marsh G.A."/>
            <person name="Crameri G."/>
            <person name="Wang L.F."/>
        </authorList>
    </citation>
    <scope>NUCLEOTIDE SEQUENCE [LARGE SCALE GENOMIC DNA]</scope>
    <source>
        <strain evidence="2">B7D8</strain>
    </source>
</reference>
<keyword evidence="1" id="KW-0812">Transmembrane</keyword>
<organism evidence="2 3">
    <name type="scientific">miniopterid betaherpesvirus 1</name>
    <dbReference type="NCBI Taxonomy" id="3070189"/>
    <lineage>
        <taxon>Viruses</taxon>
        <taxon>Duplodnaviria</taxon>
        <taxon>Heunggongvirae</taxon>
        <taxon>Peploviricota</taxon>
        <taxon>Herviviricetes</taxon>
        <taxon>Herpesvirales</taxon>
        <taxon>Orthoherpesviridae</taxon>
        <taxon>Betaherpesvirinae</taxon>
        <taxon>Quwivirus</taxon>
        <taxon>Quwivirus miniopteridbeta1</taxon>
    </lineage>
</organism>
<keyword evidence="1" id="KW-1133">Transmembrane helix</keyword>
<feature type="transmembrane region" description="Helical" evidence="1">
    <location>
        <begin position="20"/>
        <end position="42"/>
    </location>
</feature>
<evidence type="ECO:0000313" key="2">
    <source>
        <dbReference type="EMBL" id="AFK83972.1"/>
    </source>
</evidence>
<dbReference type="KEGG" id="vg:80534863"/>
<dbReference type="RefSeq" id="YP_010797160.1">
    <property type="nucleotide sequence ID" value="NC_076129.1"/>
</dbReference>
<evidence type="ECO:0000313" key="3">
    <source>
        <dbReference type="Proteomes" id="UP000103899"/>
    </source>
</evidence>
<keyword evidence="3" id="KW-1185">Reference proteome</keyword>
<proteinExistence type="predicted"/>
<sequence>MSLNASSIGEERNGSTAPSNVPMICTIVILSVCLLFALVIIIHRSWARTVLPLSRHRTKKIILCTPDLVNRDTVVESRVIKTTRPVARANTVWSVDSFDLERDISYDRAEAAIERDGYVSGDSGPYMRASIDEDSHDYENVL</sequence>
<dbReference type="GeneID" id="80534863"/>
<accession>I3VQC8</accession>
<name>I3VQC8_9BETA</name>
<evidence type="ECO:0000256" key="1">
    <source>
        <dbReference type="SAM" id="Phobius"/>
    </source>
</evidence>
<protein>
    <submittedName>
        <fullName evidence="2">B131</fullName>
    </submittedName>
</protein>